<evidence type="ECO:0000313" key="2">
    <source>
        <dbReference type="Proteomes" id="UP000054516"/>
    </source>
</evidence>
<sequence length="439" mass="50946">MAASTNNATGEYAMSLIERLSLDNNDILQLIEIMEEDRSAALPFDELTDVLSTLSAPIPAYLTSNEAALDVYTEQQMDEIVELLELRHWHDNVRRLFENFWCWRVIFSTPRHRHREALDWFSVEDRVINVSMLMSVLDPSTPWLRLLYRPPHECVDPWYGTLRREYFPGGIDDALPGFLRHVLELQEAVAEVERRRPGFQEEELPGLGTVCDENIKLAAEWFRETANRLGFPKSPEQKFGLYYRHSFSPSTHPIPNQPHPYLPGSAWCDWFRNVVEDTDPMYCYTFPASMLPLVTDDRIKGYEAPMEIAIPYAAIGIARYFTDILSSAQEMLFEAGEIPSLEPWTPEERERNSRAVSEATGEPYWRVRRLYRHGCQCQMLPHWTVPELQYRPIYDMAGNLRFDFMNAVLHEVTFKEIPSDYLTHMISAVLSSMPPKDSL</sequence>
<evidence type="ECO:0000313" key="1">
    <source>
        <dbReference type="EMBL" id="GAP92501.2"/>
    </source>
</evidence>
<dbReference type="OMA" id="THMISAV"/>
<dbReference type="OrthoDB" id="4756725at2759"/>
<name>A0A1W2TV37_ROSNE</name>
<protein>
    <submittedName>
        <fullName evidence="1">Uncharacterized protein</fullName>
    </submittedName>
</protein>
<keyword evidence="2" id="KW-1185">Reference proteome</keyword>
<dbReference type="AlphaFoldDB" id="A0A1W2TV37"/>
<proteinExistence type="predicted"/>
<dbReference type="EMBL" id="DF977526">
    <property type="protein sequence ID" value="GAP92501.2"/>
    <property type="molecule type" value="Genomic_DNA"/>
</dbReference>
<dbReference type="Proteomes" id="UP000054516">
    <property type="component" value="Unassembled WGS sequence"/>
</dbReference>
<reference evidence="1" key="1">
    <citation type="submission" date="2016-03" db="EMBL/GenBank/DDBJ databases">
        <title>Draft genome sequence of Rosellinia necatrix.</title>
        <authorList>
            <person name="Kanematsu S."/>
        </authorList>
    </citation>
    <scope>NUCLEOTIDE SEQUENCE [LARGE SCALE GENOMIC DNA]</scope>
    <source>
        <strain evidence="1">W97</strain>
    </source>
</reference>
<organism evidence="1">
    <name type="scientific">Rosellinia necatrix</name>
    <name type="common">White root-rot fungus</name>
    <dbReference type="NCBI Taxonomy" id="77044"/>
    <lineage>
        <taxon>Eukaryota</taxon>
        <taxon>Fungi</taxon>
        <taxon>Dikarya</taxon>
        <taxon>Ascomycota</taxon>
        <taxon>Pezizomycotina</taxon>
        <taxon>Sordariomycetes</taxon>
        <taxon>Xylariomycetidae</taxon>
        <taxon>Xylariales</taxon>
        <taxon>Xylariaceae</taxon>
        <taxon>Rosellinia</taxon>
    </lineage>
</organism>
<accession>A0A1W2TV37</accession>
<gene>
    <name evidence="1" type="ORF">SAMD00023353_8100090</name>
</gene>